<comment type="caution">
    <text evidence="5">The sequence shown here is derived from an EMBL/GenBank/DDBJ whole genome shotgun (WGS) entry which is preliminary data.</text>
</comment>
<comment type="similarity">
    <text evidence="1">Belongs to the Gfo/Idh/MocA family.</text>
</comment>
<dbReference type="PANTHER" id="PTHR22604">
    <property type="entry name" value="OXIDOREDUCTASES"/>
    <property type="match status" value="1"/>
</dbReference>
<evidence type="ECO:0000313" key="5">
    <source>
        <dbReference type="EMBL" id="MXY95376.1"/>
    </source>
</evidence>
<evidence type="ECO:0000256" key="1">
    <source>
        <dbReference type="ARBA" id="ARBA00010928"/>
    </source>
</evidence>
<organism evidence="5">
    <name type="scientific">Caldilineaceae bacterium SB0664_bin_27</name>
    <dbReference type="NCBI Taxonomy" id="2605260"/>
    <lineage>
        <taxon>Bacteria</taxon>
        <taxon>Bacillati</taxon>
        <taxon>Chloroflexota</taxon>
        <taxon>Caldilineae</taxon>
        <taxon>Caldilineales</taxon>
        <taxon>Caldilineaceae</taxon>
    </lineage>
</organism>
<dbReference type="InterPro" id="IPR000683">
    <property type="entry name" value="Gfo/Idh/MocA-like_OxRdtase_N"/>
</dbReference>
<evidence type="ECO:0000259" key="3">
    <source>
        <dbReference type="Pfam" id="PF01408"/>
    </source>
</evidence>
<dbReference type="InterPro" id="IPR036291">
    <property type="entry name" value="NAD(P)-bd_dom_sf"/>
</dbReference>
<evidence type="ECO:0000259" key="4">
    <source>
        <dbReference type="Pfam" id="PF22725"/>
    </source>
</evidence>
<dbReference type="AlphaFoldDB" id="A0A6B0YWD2"/>
<proteinExistence type="inferred from homology"/>
<dbReference type="SUPFAM" id="SSF51735">
    <property type="entry name" value="NAD(P)-binding Rossmann-fold domains"/>
    <property type="match status" value="1"/>
</dbReference>
<dbReference type="GO" id="GO:0016491">
    <property type="term" value="F:oxidoreductase activity"/>
    <property type="evidence" value="ECO:0007669"/>
    <property type="project" value="UniProtKB-KW"/>
</dbReference>
<dbReference type="InterPro" id="IPR055170">
    <property type="entry name" value="GFO_IDH_MocA-like_dom"/>
</dbReference>
<dbReference type="Pfam" id="PF22725">
    <property type="entry name" value="GFO_IDH_MocA_C3"/>
    <property type="match status" value="1"/>
</dbReference>
<protein>
    <submittedName>
        <fullName evidence="5">Gfo/Idh/MocA family oxidoreductase</fullName>
    </submittedName>
</protein>
<feature type="domain" description="GFO/IDH/MocA-like oxidoreductase" evidence="4">
    <location>
        <begin position="139"/>
        <end position="257"/>
    </location>
</feature>
<dbReference type="Gene3D" id="3.30.360.10">
    <property type="entry name" value="Dihydrodipicolinate Reductase, domain 2"/>
    <property type="match status" value="1"/>
</dbReference>
<dbReference type="InterPro" id="IPR050984">
    <property type="entry name" value="Gfo/Idh/MocA_domain"/>
</dbReference>
<dbReference type="EMBL" id="VXRG01000150">
    <property type="protein sequence ID" value="MXY95376.1"/>
    <property type="molecule type" value="Genomic_DNA"/>
</dbReference>
<dbReference type="GO" id="GO:0000166">
    <property type="term" value="F:nucleotide binding"/>
    <property type="evidence" value="ECO:0007669"/>
    <property type="project" value="InterPro"/>
</dbReference>
<gene>
    <name evidence="5" type="ORF">F4Y42_18195</name>
</gene>
<sequence length="337" mass="37178">MDNGSPRKFRVALVGTGGISRGHATACQNLERAELTAVCDVSSQAIERFTQQFDVPYVYDSLDEMLEAGEYDIAVICLWGQLHAQAGIQLASSGQVKAVLCEKPFTQSAEEARAFVAACREHGVFVAEAFKFRHHPMHLKAEEIVRSGGIGKVLNIRSTFCTNVPRGNRTPESNWRWNRAKGGGAIYDLACYNVHQARFIFDEEPETVYAVQTRGVEVDDAAYITLAFSGGRAAQLSVGFDSWASQYVEISGDAGFVRFDKAWNNENQDVALEYHSANGVETIPFAPTHQFTHQLDHLCDCLEHGHAHRIPPESSVAQMRVLDAVAESMQSGKVVRL</sequence>
<keyword evidence="2" id="KW-0560">Oxidoreductase</keyword>
<accession>A0A6B0YWD2</accession>
<reference evidence="5" key="1">
    <citation type="submission" date="2019-09" db="EMBL/GenBank/DDBJ databases">
        <title>Characterisation of the sponge microbiome using genome-centric metagenomics.</title>
        <authorList>
            <person name="Engelberts J.P."/>
            <person name="Robbins S.J."/>
            <person name="De Goeij J.M."/>
            <person name="Aranda M."/>
            <person name="Bell S.C."/>
            <person name="Webster N.S."/>
        </authorList>
    </citation>
    <scope>NUCLEOTIDE SEQUENCE</scope>
    <source>
        <strain evidence="5">SB0664_bin_27</strain>
    </source>
</reference>
<name>A0A6B0YWD2_9CHLR</name>
<feature type="domain" description="Gfo/Idh/MocA-like oxidoreductase N-terminal" evidence="3">
    <location>
        <begin position="9"/>
        <end position="128"/>
    </location>
</feature>
<dbReference type="SUPFAM" id="SSF55347">
    <property type="entry name" value="Glyceraldehyde-3-phosphate dehydrogenase-like, C-terminal domain"/>
    <property type="match status" value="1"/>
</dbReference>
<dbReference type="Gene3D" id="3.40.50.720">
    <property type="entry name" value="NAD(P)-binding Rossmann-like Domain"/>
    <property type="match status" value="1"/>
</dbReference>
<dbReference type="Pfam" id="PF01408">
    <property type="entry name" value="GFO_IDH_MocA"/>
    <property type="match status" value="1"/>
</dbReference>
<evidence type="ECO:0000256" key="2">
    <source>
        <dbReference type="ARBA" id="ARBA00023002"/>
    </source>
</evidence>
<dbReference type="PANTHER" id="PTHR22604:SF105">
    <property type="entry name" value="TRANS-1,2-DIHYDROBENZENE-1,2-DIOL DEHYDROGENASE"/>
    <property type="match status" value="1"/>
</dbReference>